<accession>A0A417YHI7</accession>
<dbReference type="AlphaFoldDB" id="A0A417YHI7"/>
<comment type="caution">
    <text evidence="1">The sequence shown here is derived from an EMBL/GenBank/DDBJ whole genome shotgun (WGS) entry which is preliminary data.</text>
</comment>
<proteinExistence type="predicted"/>
<reference evidence="1 2" key="1">
    <citation type="journal article" date="2007" name="Int. J. Syst. Evol. Microbiol.">
        <title>Oceanobacillus profundus sp. nov., isolated from a deep-sea sediment core.</title>
        <authorList>
            <person name="Kim Y.G."/>
            <person name="Choi D.H."/>
            <person name="Hyun S."/>
            <person name="Cho B.C."/>
        </authorList>
    </citation>
    <scope>NUCLEOTIDE SEQUENCE [LARGE SCALE GENOMIC DNA]</scope>
    <source>
        <strain evidence="1 2">DSM 18246</strain>
    </source>
</reference>
<dbReference type="OrthoDB" id="2602736at2"/>
<name>A0A417YHI7_9BACI</name>
<keyword evidence="2" id="KW-1185">Reference proteome</keyword>
<gene>
    <name evidence="1" type="ORF">D1B32_11390</name>
</gene>
<organism evidence="1 2">
    <name type="scientific">Oceanobacillus profundus</name>
    <dbReference type="NCBI Taxonomy" id="372463"/>
    <lineage>
        <taxon>Bacteria</taxon>
        <taxon>Bacillati</taxon>
        <taxon>Bacillota</taxon>
        <taxon>Bacilli</taxon>
        <taxon>Bacillales</taxon>
        <taxon>Bacillaceae</taxon>
        <taxon>Oceanobacillus</taxon>
    </lineage>
</organism>
<dbReference type="Proteomes" id="UP000285456">
    <property type="component" value="Unassembled WGS sequence"/>
</dbReference>
<sequence>MCQLRRIFIERLLDKSKADEFNQAMAEWICIGRIKSYEVNFSWNCELCGAAIYESNYVVYNVKTKEEAKIGSECVKRFIPSQKMYAYSKPTYVRKIKRKHKRNQLKVELHDVYHLICNQGIPDEEDFEDFRNVLLQLLGSYKRVYLLETKEGCIKILTGVFVNRKLSQSDHLKSEPLYINC</sequence>
<evidence type="ECO:0000313" key="2">
    <source>
        <dbReference type="Proteomes" id="UP000285456"/>
    </source>
</evidence>
<dbReference type="EMBL" id="QWEH01000006">
    <property type="protein sequence ID" value="RHW32354.1"/>
    <property type="molecule type" value="Genomic_DNA"/>
</dbReference>
<dbReference type="RefSeq" id="WP_118889388.1">
    <property type="nucleotide sequence ID" value="NZ_PHUT01000006.1"/>
</dbReference>
<protein>
    <submittedName>
        <fullName evidence="1">Uncharacterized protein</fullName>
    </submittedName>
</protein>
<evidence type="ECO:0000313" key="1">
    <source>
        <dbReference type="EMBL" id="RHW32354.1"/>
    </source>
</evidence>